<organism evidence="1 2">
    <name type="scientific">Chrysochromulina tobinii</name>
    <dbReference type="NCBI Taxonomy" id="1460289"/>
    <lineage>
        <taxon>Eukaryota</taxon>
        <taxon>Haptista</taxon>
        <taxon>Haptophyta</taxon>
        <taxon>Prymnesiophyceae</taxon>
        <taxon>Prymnesiales</taxon>
        <taxon>Chrysochromulinaceae</taxon>
        <taxon>Chrysochromulina</taxon>
    </lineage>
</organism>
<dbReference type="Proteomes" id="UP000037460">
    <property type="component" value="Unassembled WGS sequence"/>
</dbReference>
<protein>
    <submittedName>
        <fullName evidence="1">Uncharacterized protein</fullName>
    </submittedName>
</protein>
<evidence type="ECO:0000313" key="2">
    <source>
        <dbReference type="Proteomes" id="UP000037460"/>
    </source>
</evidence>
<reference evidence="2" key="1">
    <citation type="journal article" date="2015" name="PLoS Genet.">
        <title>Genome Sequence and Transcriptome Analyses of Chrysochromulina tobin: Metabolic Tools for Enhanced Algal Fitness in the Prominent Order Prymnesiales (Haptophyceae).</title>
        <authorList>
            <person name="Hovde B.T."/>
            <person name="Deodato C.R."/>
            <person name="Hunsperger H.M."/>
            <person name="Ryken S.A."/>
            <person name="Yost W."/>
            <person name="Jha R.K."/>
            <person name="Patterson J."/>
            <person name="Monnat R.J. Jr."/>
            <person name="Barlow S.B."/>
            <person name="Starkenburg S.R."/>
            <person name="Cattolico R.A."/>
        </authorList>
    </citation>
    <scope>NUCLEOTIDE SEQUENCE</scope>
    <source>
        <strain evidence="2">CCMP291</strain>
    </source>
</reference>
<keyword evidence="2" id="KW-1185">Reference proteome</keyword>
<comment type="caution">
    <text evidence="1">The sequence shown here is derived from an EMBL/GenBank/DDBJ whole genome shotgun (WGS) entry which is preliminary data.</text>
</comment>
<dbReference type="AlphaFoldDB" id="A0A0M0J2P1"/>
<gene>
    <name evidence="1" type="ORF">Ctob_003916</name>
</gene>
<evidence type="ECO:0000313" key="1">
    <source>
        <dbReference type="EMBL" id="KOO20811.1"/>
    </source>
</evidence>
<accession>A0A0M0J2P1</accession>
<name>A0A0M0J2P1_9EUKA</name>
<dbReference type="OrthoDB" id="445919at2759"/>
<proteinExistence type="predicted"/>
<sequence length="182" mass="19895">MDIDVGLQALEEEGCLTEEAVQTLRTILVTELRRAFKGRIAVSSKVKKPFPITIEADPILNGYWGRGTVMTISHQAALLGITAVQLEIPLAIRRLLMKDEALFDAFASAIYKPFDKLVAKAALPLREGWATSAELGRYLEGLGSAEEPLCALTLTQLDTNVIDSMLSDLRRADTSNVHGKTI</sequence>
<dbReference type="EMBL" id="JWZX01003411">
    <property type="protein sequence ID" value="KOO20811.1"/>
    <property type="molecule type" value="Genomic_DNA"/>
</dbReference>